<dbReference type="Gene3D" id="3.90.180.10">
    <property type="entry name" value="Medium-chain alcohol dehydrogenases, catalytic domain"/>
    <property type="match status" value="1"/>
</dbReference>
<dbReference type="InterPro" id="IPR036291">
    <property type="entry name" value="NAD(P)-bd_dom_sf"/>
</dbReference>
<dbReference type="Gene3D" id="3.40.50.720">
    <property type="entry name" value="NAD(P)-binding Rossmann-like Domain"/>
    <property type="match status" value="1"/>
</dbReference>
<keyword evidence="5" id="KW-1185">Reference proteome</keyword>
<keyword evidence="2" id="KW-0862">Zinc</keyword>
<dbReference type="GO" id="GO:0051903">
    <property type="term" value="F:S-(hydroxymethyl)glutathione dehydrogenase [NAD(P)+] activity"/>
    <property type="evidence" value="ECO:0007669"/>
    <property type="project" value="TreeGrafter"/>
</dbReference>
<dbReference type="PANTHER" id="PTHR43880:SF10">
    <property type="entry name" value="ALCOHOL DEHYDROGENASE-LIKE 2"/>
    <property type="match status" value="1"/>
</dbReference>
<organism evidence="4 5">
    <name type="scientific">Amycolatopsis methanolica 239</name>
    <dbReference type="NCBI Taxonomy" id="1068978"/>
    <lineage>
        <taxon>Bacteria</taxon>
        <taxon>Bacillati</taxon>
        <taxon>Actinomycetota</taxon>
        <taxon>Actinomycetes</taxon>
        <taxon>Pseudonocardiales</taxon>
        <taxon>Pseudonocardiaceae</taxon>
        <taxon>Amycolatopsis</taxon>
        <taxon>Amycolatopsis methanolica group</taxon>
    </lineage>
</organism>
<name>A0A076MTU0_AMYME</name>
<evidence type="ECO:0000256" key="2">
    <source>
        <dbReference type="ARBA" id="ARBA00022833"/>
    </source>
</evidence>
<dbReference type="GO" id="GO:0046294">
    <property type="term" value="P:formaldehyde catabolic process"/>
    <property type="evidence" value="ECO:0007669"/>
    <property type="project" value="TreeGrafter"/>
</dbReference>
<dbReference type="KEGG" id="amq:AMETH_1105"/>
<protein>
    <submittedName>
        <fullName evidence="4">Mycothiol-dependent formaldehyde dehydrogenase</fullName>
    </submittedName>
</protein>
<dbReference type="GO" id="GO:0005829">
    <property type="term" value="C:cytosol"/>
    <property type="evidence" value="ECO:0007669"/>
    <property type="project" value="TreeGrafter"/>
</dbReference>
<dbReference type="STRING" id="1068978.AMETH_1105"/>
<dbReference type="Pfam" id="PF00107">
    <property type="entry name" value="ADH_zinc_N"/>
    <property type="match status" value="1"/>
</dbReference>
<dbReference type="InterPro" id="IPR013149">
    <property type="entry name" value="ADH-like_C"/>
</dbReference>
<evidence type="ECO:0000259" key="3">
    <source>
        <dbReference type="Pfam" id="PF00107"/>
    </source>
</evidence>
<dbReference type="Proteomes" id="UP000062973">
    <property type="component" value="Chromosome"/>
</dbReference>
<evidence type="ECO:0000313" key="4">
    <source>
        <dbReference type="EMBL" id="AIJ21197.1"/>
    </source>
</evidence>
<gene>
    <name evidence="4" type="ORF">AMETH_1105</name>
</gene>
<dbReference type="RefSeq" id="WP_017987064.1">
    <property type="nucleotide sequence ID" value="NZ_AQUL01000001.1"/>
</dbReference>
<keyword evidence="1" id="KW-0479">Metal-binding</keyword>
<proteinExistence type="predicted"/>
<accession>A0A076MTU0</accession>
<dbReference type="eggNOG" id="COG1062">
    <property type="taxonomic scope" value="Bacteria"/>
</dbReference>
<dbReference type="EMBL" id="CP009110">
    <property type="protein sequence ID" value="AIJ21197.1"/>
    <property type="molecule type" value="Genomic_DNA"/>
</dbReference>
<dbReference type="SUPFAM" id="SSF51735">
    <property type="entry name" value="NAD(P)-binding Rossmann-fold domains"/>
    <property type="match status" value="1"/>
</dbReference>
<dbReference type="GO" id="GO:0008270">
    <property type="term" value="F:zinc ion binding"/>
    <property type="evidence" value="ECO:0007669"/>
    <property type="project" value="TreeGrafter"/>
</dbReference>
<dbReference type="PANTHER" id="PTHR43880">
    <property type="entry name" value="ALCOHOL DEHYDROGENASE"/>
    <property type="match status" value="1"/>
</dbReference>
<evidence type="ECO:0000256" key="1">
    <source>
        <dbReference type="ARBA" id="ARBA00022723"/>
    </source>
</evidence>
<dbReference type="HOGENOM" id="CLU_1275500_0_0_11"/>
<dbReference type="PATRIC" id="fig|1068978.7.peg.1160"/>
<dbReference type="AlphaFoldDB" id="A0A076MTU0"/>
<evidence type="ECO:0000313" key="5">
    <source>
        <dbReference type="Proteomes" id="UP000062973"/>
    </source>
</evidence>
<reference evidence="4 5" key="1">
    <citation type="submission" date="2014-07" db="EMBL/GenBank/DDBJ databases">
        <title>Whole Genome Sequence of the Amycolatopsis methanolica 239.</title>
        <authorList>
            <person name="Tang B."/>
        </authorList>
    </citation>
    <scope>NUCLEOTIDE SEQUENCE [LARGE SCALE GENOMIC DNA]</scope>
    <source>
        <strain evidence="4 5">239</strain>
    </source>
</reference>
<sequence length="216" mass="23242">MAIGLGGVGLSVVAGARLIIAVDVSAEKAMLARAAVPPTSCRRVPVSRGIRALTGGRGADYAFECLGRADPIRSAWQSARRGRRCVVAGMGAKDDPVEFSALELFHFARTLTSSVYGARRSRPGRTPRLVDAVLRGELDLAAPVTHRIALADVPAAFDRMRRGVGARSLVLFDRSCLAPRTRTCEGHWRSAQLDQAKIATCLMTVTWRLLRVHGQA</sequence>
<feature type="domain" description="Alcohol dehydrogenase-like C-terminal" evidence="3">
    <location>
        <begin position="2"/>
        <end position="123"/>
    </location>
</feature>